<evidence type="ECO:0000313" key="7">
    <source>
        <dbReference type="EMBL" id="WCT72879.1"/>
    </source>
</evidence>
<dbReference type="Proteomes" id="UP001220395">
    <property type="component" value="Chromosome"/>
</dbReference>
<organism evidence="7 8">
    <name type="scientific">Sphingomonas naphthae</name>
    <dbReference type="NCBI Taxonomy" id="1813468"/>
    <lineage>
        <taxon>Bacteria</taxon>
        <taxon>Pseudomonadati</taxon>
        <taxon>Pseudomonadota</taxon>
        <taxon>Alphaproteobacteria</taxon>
        <taxon>Sphingomonadales</taxon>
        <taxon>Sphingomonadaceae</taxon>
        <taxon>Sphingomonas</taxon>
    </lineage>
</organism>
<keyword evidence="4 6" id="KW-1133">Transmembrane helix</keyword>
<dbReference type="InterPro" id="IPR045584">
    <property type="entry name" value="Pilin-like"/>
</dbReference>
<dbReference type="Pfam" id="PF07963">
    <property type="entry name" value="N_methyl"/>
    <property type="match status" value="1"/>
</dbReference>
<keyword evidence="8" id="KW-1185">Reference proteome</keyword>
<protein>
    <submittedName>
        <fullName evidence="7">Prepilin-type N-terminal cleavage/methylation domain-containing protein</fullName>
    </submittedName>
</protein>
<keyword evidence="5 6" id="KW-0472">Membrane</keyword>
<keyword evidence="3 6" id="KW-0812">Transmembrane</keyword>
<comment type="subcellular location">
    <subcellularLocation>
        <location evidence="1">Membrane</location>
        <topology evidence="1">Single-pass membrane protein</topology>
    </subcellularLocation>
</comment>
<dbReference type="PROSITE" id="PS00409">
    <property type="entry name" value="PROKAR_NTER_METHYL"/>
    <property type="match status" value="1"/>
</dbReference>
<dbReference type="Gene3D" id="3.55.40.10">
    <property type="entry name" value="minor pseudopilin epsh domain"/>
    <property type="match status" value="1"/>
</dbReference>
<evidence type="ECO:0000256" key="3">
    <source>
        <dbReference type="ARBA" id="ARBA00022692"/>
    </source>
</evidence>
<dbReference type="RefSeq" id="WP_273686852.1">
    <property type="nucleotide sequence ID" value="NZ_CP117411.1"/>
</dbReference>
<dbReference type="EMBL" id="CP117411">
    <property type="protein sequence ID" value="WCT72879.1"/>
    <property type="molecule type" value="Genomic_DNA"/>
</dbReference>
<accession>A0ABY7TM16</accession>
<dbReference type="SUPFAM" id="SSF54523">
    <property type="entry name" value="Pili subunits"/>
    <property type="match status" value="1"/>
</dbReference>
<keyword evidence="2" id="KW-0488">Methylation</keyword>
<dbReference type="PRINTS" id="PR00885">
    <property type="entry name" value="BCTERIALGSPH"/>
</dbReference>
<dbReference type="InterPro" id="IPR002416">
    <property type="entry name" value="T2SS_protein-GspH"/>
</dbReference>
<evidence type="ECO:0000313" key="8">
    <source>
        <dbReference type="Proteomes" id="UP001220395"/>
    </source>
</evidence>
<proteinExistence type="predicted"/>
<evidence type="ECO:0000256" key="1">
    <source>
        <dbReference type="ARBA" id="ARBA00004167"/>
    </source>
</evidence>
<dbReference type="NCBIfam" id="TIGR02532">
    <property type="entry name" value="IV_pilin_GFxxxE"/>
    <property type="match status" value="1"/>
</dbReference>
<sequence>MIRVRASERGMTLIEVLIVLAIIGIAAGATVLGLGAATRGVSTASEAQRLASRLRLAADDAMLDDRAIAFVWDEGGYSFTGTSGTDDSLAAHRLPRGVRLWGSGTAPVGVDGAGLPIEARLMSSADTWIVRYDGLTVAASEAPKT</sequence>
<name>A0ABY7TM16_9SPHN</name>
<evidence type="ECO:0000256" key="2">
    <source>
        <dbReference type="ARBA" id="ARBA00022481"/>
    </source>
</evidence>
<feature type="transmembrane region" description="Helical" evidence="6">
    <location>
        <begin position="12"/>
        <end position="36"/>
    </location>
</feature>
<evidence type="ECO:0000256" key="5">
    <source>
        <dbReference type="ARBA" id="ARBA00023136"/>
    </source>
</evidence>
<gene>
    <name evidence="7" type="ORF">PQ455_14725</name>
</gene>
<dbReference type="InterPro" id="IPR012902">
    <property type="entry name" value="N_methyl_site"/>
</dbReference>
<evidence type="ECO:0000256" key="4">
    <source>
        <dbReference type="ARBA" id="ARBA00022989"/>
    </source>
</evidence>
<reference evidence="7 8" key="1">
    <citation type="submission" date="2023-02" db="EMBL/GenBank/DDBJ databases">
        <title>Genome sequence of Sphingomonas naphthae.</title>
        <authorList>
            <person name="Kim S."/>
            <person name="Heo J."/>
            <person name="Kwon S.-W."/>
        </authorList>
    </citation>
    <scope>NUCLEOTIDE SEQUENCE [LARGE SCALE GENOMIC DNA]</scope>
    <source>
        <strain evidence="7 8">KACC 18716</strain>
    </source>
</reference>
<evidence type="ECO:0000256" key="6">
    <source>
        <dbReference type="SAM" id="Phobius"/>
    </source>
</evidence>